<dbReference type="GO" id="GO:0000786">
    <property type="term" value="C:nucleosome"/>
    <property type="evidence" value="ECO:0007669"/>
    <property type="project" value="InterPro"/>
</dbReference>
<evidence type="ECO:0000256" key="5">
    <source>
        <dbReference type="ARBA" id="ARBA00073462"/>
    </source>
</evidence>
<dbReference type="SMART" id="SM00526">
    <property type="entry name" value="H15"/>
    <property type="match status" value="1"/>
</dbReference>
<feature type="compositionally biased region" description="Basic and acidic residues" evidence="9">
    <location>
        <begin position="247"/>
        <end position="259"/>
    </location>
</feature>
<feature type="domain" description="H15" evidence="10">
    <location>
        <begin position="48"/>
        <end position="126"/>
    </location>
</feature>
<evidence type="ECO:0000313" key="12">
    <source>
        <dbReference type="Proteomes" id="UP000694414"/>
    </source>
</evidence>
<keyword evidence="12" id="KW-1185">Reference proteome</keyword>
<feature type="compositionally biased region" description="Gly residues" evidence="9">
    <location>
        <begin position="1"/>
        <end position="11"/>
    </location>
</feature>
<comment type="function">
    <text evidence="4">May play a key role in the control of gene expression during oogenesis and early embryogenesis, presumably through the perturbation of chromatin structure. Essential for meiotic maturation of germinal vesicle-stage oocytes. The somatic type linker histone H1c is rapidly replaced by H1oo in a donor nucleus transplanted into an oocyte. The greater mobility of H1oo as compared to H1c may contribute to this rapid replacement and increased instability of the embryonic chromatin structure. The rapid replacement of H1c with H1oo may play an important role in nuclear remodeling.</text>
</comment>
<dbReference type="GO" id="GO:0030527">
    <property type="term" value="F:structural constituent of chromatin"/>
    <property type="evidence" value="ECO:0007669"/>
    <property type="project" value="UniProtKB-ARBA"/>
</dbReference>
<evidence type="ECO:0000256" key="2">
    <source>
        <dbReference type="ARBA" id="ARBA00023125"/>
    </source>
</evidence>
<evidence type="ECO:0000256" key="7">
    <source>
        <dbReference type="ARBA" id="ARBA00078520"/>
    </source>
</evidence>
<reference evidence="11" key="1">
    <citation type="submission" date="2025-08" db="UniProtKB">
        <authorList>
            <consortium name="Ensembl"/>
        </authorList>
    </citation>
    <scope>IDENTIFICATION</scope>
</reference>
<keyword evidence="3" id="KW-0539">Nucleus</keyword>
<evidence type="ECO:0000256" key="9">
    <source>
        <dbReference type="SAM" id="MobiDB-lite"/>
    </source>
</evidence>
<dbReference type="Proteomes" id="UP000694414">
    <property type="component" value="Unplaced"/>
</dbReference>
<name>A0A8C8YIV1_PROSS</name>
<feature type="compositionally biased region" description="Basic and acidic residues" evidence="9">
    <location>
        <begin position="200"/>
        <end position="220"/>
    </location>
</feature>
<feature type="region of interest" description="Disordered" evidence="9">
    <location>
        <begin position="1"/>
        <end position="47"/>
    </location>
</feature>
<feature type="compositionally biased region" description="Basic and acidic residues" evidence="9">
    <location>
        <begin position="169"/>
        <end position="182"/>
    </location>
</feature>
<feature type="compositionally biased region" description="Basic residues" evidence="9">
    <location>
        <begin position="127"/>
        <end position="136"/>
    </location>
</feature>
<dbReference type="Ensembl" id="ENSPSMT00000003682.1">
    <property type="protein sequence ID" value="ENSPSMP00000003043.1"/>
    <property type="gene ID" value="ENSPSMG00000002466.1"/>
</dbReference>
<dbReference type="GeneTree" id="ENSGT00940000160900"/>
<evidence type="ECO:0000259" key="10">
    <source>
        <dbReference type="PROSITE" id="PS51504"/>
    </source>
</evidence>
<evidence type="ECO:0000256" key="8">
    <source>
        <dbReference type="ARBA" id="ARBA00080360"/>
    </source>
</evidence>
<evidence type="ECO:0000256" key="1">
    <source>
        <dbReference type="ARBA" id="ARBA00022454"/>
    </source>
</evidence>
<dbReference type="GO" id="GO:0006334">
    <property type="term" value="P:nucleosome assembly"/>
    <property type="evidence" value="ECO:0007669"/>
    <property type="project" value="InterPro"/>
</dbReference>
<dbReference type="AlphaFoldDB" id="A0A8C8YIV1"/>
<dbReference type="PROSITE" id="PS51504">
    <property type="entry name" value="H15"/>
    <property type="match status" value="1"/>
</dbReference>
<sequence>SGGRGRGGQIGPPGPSAGGSALTPKAVGSHGGSPAGRWRTSTFQVGRRNPPTLHMVLEALQEGEQRRGMSVVAIKRYILHKYPTVDITRFKYLLKQALATGMHRGLLTRPLNSKAKGATGSFRLVPKHKRKIRPRRTAASVAPRGAGEAKEKVPKKPSTAKKGPPSLGKVERAAEKPGEVRKVPPKPCAPKQKAPKKGNKAKEIKAKPVEATKAPPKPDKTTVAPSNASGLSKKSKVEGSRNGQGDAEAHRKIKSESKSSRPAVGKVGGKTGAAPARKKTLAKAPQGAAAQGSREGPNARAAFPAKGSGSKMAPAHLATKTEAPMGPRKPGQPVKAAASKVLSKRAEA</sequence>
<accession>A0A8C8YIV1</accession>
<proteinExistence type="predicted"/>
<dbReference type="Pfam" id="PF00538">
    <property type="entry name" value="Linker_histone"/>
    <property type="match status" value="1"/>
</dbReference>
<evidence type="ECO:0000313" key="11">
    <source>
        <dbReference type="Ensembl" id="ENSPSMP00000003043.1"/>
    </source>
</evidence>
<dbReference type="InterPro" id="IPR036390">
    <property type="entry name" value="WH_DNA-bd_sf"/>
</dbReference>
<keyword evidence="1" id="KW-0158">Chromosome</keyword>
<dbReference type="GO" id="GO:0005634">
    <property type="term" value="C:nucleus"/>
    <property type="evidence" value="ECO:0007669"/>
    <property type="project" value="UniProtKB-ARBA"/>
</dbReference>
<evidence type="ECO:0000256" key="4">
    <source>
        <dbReference type="ARBA" id="ARBA00056213"/>
    </source>
</evidence>
<dbReference type="GO" id="GO:0003677">
    <property type="term" value="F:DNA binding"/>
    <property type="evidence" value="ECO:0007669"/>
    <property type="project" value="UniProtKB-KW"/>
</dbReference>
<feature type="compositionally biased region" description="Polar residues" evidence="9">
    <location>
        <begin position="223"/>
        <end position="232"/>
    </location>
</feature>
<dbReference type="CDD" id="cd00073">
    <property type="entry name" value="H15"/>
    <property type="match status" value="1"/>
</dbReference>
<dbReference type="Gene3D" id="1.10.10.10">
    <property type="entry name" value="Winged helix-like DNA-binding domain superfamily/Winged helix DNA-binding domain"/>
    <property type="match status" value="1"/>
</dbReference>
<evidence type="ECO:0000256" key="6">
    <source>
        <dbReference type="ARBA" id="ARBA00078404"/>
    </source>
</evidence>
<dbReference type="InterPro" id="IPR005818">
    <property type="entry name" value="Histone_H1/H5_H15"/>
</dbReference>
<keyword evidence="2" id="KW-0238">DNA-binding</keyword>
<dbReference type="InterPro" id="IPR036388">
    <property type="entry name" value="WH-like_DNA-bd_sf"/>
</dbReference>
<reference evidence="11" key="2">
    <citation type="submission" date="2025-09" db="UniProtKB">
        <authorList>
            <consortium name="Ensembl"/>
        </authorList>
    </citation>
    <scope>IDENTIFICATION</scope>
</reference>
<organism evidence="11 12">
    <name type="scientific">Prolemur simus</name>
    <name type="common">Greater bamboo lemur</name>
    <name type="synonym">Hapalemur simus</name>
    <dbReference type="NCBI Taxonomy" id="1328070"/>
    <lineage>
        <taxon>Eukaryota</taxon>
        <taxon>Metazoa</taxon>
        <taxon>Chordata</taxon>
        <taxon>Craniata</taxon>
        <taxon>Vertebrata</taxon>
        <taxon>Euteleostomi</taxon>
        <taxon>Mammalia</taxon>
        <taxon>Eutheria</taxon>
        <taxon>Euarchontoglires</taxon>
        <taxon>Primates</taxon>
        <taxon>Strepsirrhini</taxon>
        <taxon>Lemuriformes</taxon>
        <taxon>Lemuridae</taxon>
        <taxon>Prolemur</taxon>
    </lineage>
</organism>
<feature type="region of interest" description="Disordered" evidence="9">
    <location>
        <begin position="127"/>
        <end position="348"/>
    </location>
</feature>
<dbReference type="FunFam" id="1.10.10.10:FF:000393">
    <property type="entry name" value="Oocyte-specific H1 histone"/>
    <property type="match status" value="1"/>
</dbReference>
<dbReference type="SUPFAM" id="SSF46785">
    <property type="entry name" value="Winged helix' DNA-binding domain"/>
    <property type="match status" value="1"/>
</dbReference>
<evidence type="ECO:0000256" key="3">
    <source>
        <dbReference type="ARBA" id="ARBA00023242"/>
    </source>
</evidence>
<gene>
    <name evidence="11" type="primary">H1-8</name>
</gene>
<protein>
    <recommendedName>
        <fullName evidence="5">Histone H1.8</fullName>
    </recommendedName>
    <alternativeName>
        <fullName evidence="8">Histone H1oo</fullName>
    </alternativeName>
    <alternativeName>
        <fullName evidence="6">Oocyte-specific histone H1</fullName>
    </alternativeName>
    <alternativeName>
        <fullName evidence="7">Oocyte-specific linker histone H1</fullName>
    </alternativeName>
</protein>